<dbReference type="InterPro" id="IPR017969">
    <property type="entry name" value="Heavy-metal-associated_CS"/>
</dbReference>
<keyword evidence="14 20" id="KW-1133">Transmembrane helix</keyword>
<dbReference type="GO" id="GO:0055070">
    <property type="term" value="P:copper ion homeostasis"/>
    <property type="evidence" value="ECO:0007669"/>
    <property type="project" value="TreeGrafter"/>
</dbReference>
<dbReference type="Gene3D" id="3.40.1110.10">
    <property type="entry name" value="Calcium-transporting ATPase, cytoplasmic domain N"/>
    <property type="match status" value="1"/>
</dbReference>
<evidence type="ECO:0000256" key="5">
    <source>
        <dbReference type="ARBA" id="ARBA00022475"/>
    </source>
</evidence>
<dbReference type="InterPro" id="IPR001757">
    <property type="entry name" value="P_typ_ATPase"/>
</dbReference>
<keyword evidence="12" id="KW-0460">Magnesium</keyword>
<dbReference type="GO" id="GO:0140581">
    <property type="term" value="F:P-type monovalent copper transporter activity"/>
    <property type="evidence" value="ECO:0007669"/>
    <property type="project" value="UniProtKB-EC"/>
</dbReference>
<dbReference type="InterPro" id="IPR027256">
    <property type="entry name" value="P-typ_ATPase_IB"/>
</dbReference>
<dbReference type="InterPro" id="IPR059000">
    <property type="entry name" value="ATPase_P-type_domA"/>
</dbReference>
<dbReference type="CDD" id="cd00371">
    <property type="entry name" value="HMA"/>
    <property type="match status" value="1"/>
</dbReference>
<dbReference type="SFLD" id="SFLDG00002">
    <property type="entry name" value="C1.7:_P-type_atpase_like"/>
    <property type="match status" value="1"/>
</dbReference>
<gene>
    <name evidence="22" type="ORF">SAMN05216378_1073</name>
</gene>
<dbReference type="NCBIfam" id="TIGR01525">
    <property type="entry name" value="ATPase-IB_hvy"/>
    <property type="match status" value="1"/>
</dbReference>
<keyword evidence="15" id="KW-0186">Copper</keyword>
<protein>
    <recommendedName>
        <fullName evidence="3">P-type Cu(+) transporter</fullName>
        <ecNumber evidence="3">7.2.2.8</ecNumber>
    </recommendedName>
</protein>
<keyword evidence="4" id="KW-0813">Transport</keyword>
<dbReference type="SUPFAM" id="SSF56784">
    <property type="entry name" value="HAD-like"/>
    <property type="match status" value="1"/>
</dbReference>
<reference evidence="23" key="1">
    <citation type="submission" date="2016-10" db="EMBL/GenBank/DDBJ databases">
        <authorList>
            <person name="Varghese N."/>
            <person name="Submissions S."/>
        </authorList>
    </citation>
    <scope>NUCLEOTIDE SEQUENCE [LARGE SCALE GENOMIC DNA]</scope>
    <source>
        <strain evidence="23">CGMCC 1.10784</strain>
    </source>
</reference>
<evidence type="ECO:0000256" key="16">
    <source>
        <dbReference type="ARBA" id="ARBA00023065"/>
    </source>
</evidence>
<dbReference type="SFLD" id="SFLDF00027">
    <property type="entry name" value="p-type_atpase"/>
    <property type="match status" value="1"/>
</dbReference>
<comment type="subcellular location">
    <subcellularLocation>
        <location evidence="1">Cell membrane</location>
        <topology evidence="1">Multi-pass membrane protein</topology>
    </subcellularLocation>
</comment>
<dbReference type="GO" id="GO:0005524">
    <property type="term" value="F:ATP binding"/>
    <property type="evidence" value="ECO:0007669"/>
    <property type="project" value="UniProtKB-UniRule"/>
</dbReference>
<dbReference type="PRINTS" id="PR00942">
    <property type="entry name" value="CUATPASEI"/>
</dbReference>
<evidence type="ECO:0000256" key="4">
    <source>
        <dbReference type="ARBA" id="ARBA00022448"/>
    </source>
</evidence>
<evidence type="ECO:0000256" key="17">
    <source>
        <dbReference type="ARBA" id="ARBA00023136"/>
    </source>
</evidence>
<dbReference type="Proteomes" id="UP000198855">
    <property type="component" value="Unassembled WGS sequence"/>
</dbReference>
<accession>A0A1I1UI89</accession>
<dbReference type="InterPro" id="IPR006121">
    <property type="entry name" value="HMA_dom"/>
</dbReference>
<evidence type="ECO:0000313" key="23">
    <source>
        <dbReference type="Proteomes" id="UP000198855"/>
    </source>
</evidence>
<dbReference type="PRINTS" id="PR00119">
    <property type="entry name" value="CATATPASE"/>
</dbReference>
<evidence type="ECO:0000256" key="6">
    <source>
        <dbReference type="ARBA" id="ARBA00022553"/>
    </source>
</evidence>
<name>A0A1I1UI89_9BACL</name>
<dbReference type="GO" id="GO:0005886">
    <property type="term" value="C:plasma membrane"/>
    <property type="evidence" value="ECO:0007669"/>
    <property type="project" value="UniProtKB-SubCell"/>
</dbReference>
<dbReference type="GO" id="GO:0005507">
    <property type="term" value="F:copper ion binding"/>
    <property type="evidence" value="ECO:0007669"/>
    <property type="project" value="TreeGrafter"/>
</dbReference>
<dbReference type="PANTHER" id="PTHR43520:SF5">
    <property type="entry name" value="CATION-TRANSPORTING P-TYPE ATPASE-RELATED"/>
    <property type="match status" value="1"/>
</dbReference>
<keyword evidence="7 20" id="KW-0812">Transmembrane</keyword>
<feature type="transmembrane region" description="Helical" evidence="20">
    <location>
        <begin position="344"/>
        <end position="367"/>
    </location>
</feature>
<dbReference type="EC" id="7.2.2.8" evidence="3"/>
<dbReference type="Pfam" id="PF00403">
    <property type="entry name" value="HMA"/>
    <property type="match status" value="1"/>
</dbReference>
<dbReference type="PROSITE" id="PS50846">
    <property type="entry name" value="HMA_2"/>
    <property type="match status" value="1"/>
</dbReference>
<dbReference type="NCBIfam" id="TIGR01511">
    <property type="entry name" value="ATPase-IB1_Cu"/>
    <property type="match status" value="1"/>
</dbReference>
<organism evidence="22 23">
    <name type="scientific">Paenibacillus catalpae</name>
    <dbReference type="NCBI Taxonomy" id="1045775"/>
    <lineage>
        <taxon>Bacteria</taxon>
        <taxon>Bacillati</taxon>
        <taxon>Bacillota</taxon>
        <taxon>Bacilli</taxon>
        <taxon>Bacillales</taxon>
        <taxon>Paenibacillaceae</taxon>
        <taxon>Paenibacillus</taxon>
    </lineage>
</organism>
<evidence type="ECO:0000256" key="2">
    <source>
        <dbReference type="ARBA" id="ARBA00006024"/>
    </source>
</evidence>
<proteinExistence type="inferred from homology"/>
<keyword evidence="23" id="KW-1185">Reference proteome</keyword>
<dbReference type="RefSeq" id="WP_175532729.1">
    <property type="nucleotide sequence ID" value="NZ_FOMT01000001.1"/>
</dbReference>
<comment type="function">
    <text evidence="19">Involved in copper export.</text>
</comment>
<dbReference type="PRINTS" id="PR00943">
    <property type="entry name" value="CUATPASE"/>
</dbReference>
<feature type="transmembrane region" description="Helical" evidence="20">
    <location>
        <begin position="690"/>
        <end position="706"/>
    </location>
</feature>
<evidence type="ECO:0000259" key="21">
    <source>
        <dbReference type="PROSITE" id="PS50846"/>
    </source>
</evidence>
<keyword evidence="5 20" id="KW-1003">Cell membrane</keyword>
<dbReference type="InterPro" id="IPR018303">
    <property type="entry name" value="ATPase_P-typ_P_site"/>
</dbReference>
<evidence type="ECO:0000256" key="14">
    <source>
        <dbReference type="ARBA" id="ARBA00022989"/>
    </source>
</evidence>
<evidence type="ECO:0000256" key="15">
    <source>
        <dbReference type="ARBA" id="ARBA00023008"/>
    </source>
</evidence>
<dbReference type="FunFam" id="2.70.150.10:FF:000002">
    <property type="entry name" value="Copper-transporting ATPase 1, putative"/>
    <property type="match status" value="1"/>
</dbReference>
<dbReference type="Pfam" id="PF00702">
    <property type="entry name" value="Hydrolase"/>
    <property type="match status" value="1"/>
</dbReference>
<evidence type="ECO:0000256" key="13">
    <source>
        <dbReference type="ARBA" id="ARBA00022967"/>
    </source>
</evidence>
<dbReference type="GO" id="GO:0043682">
    <property type="term" value="F:P-type divalent copper transporter activity"/>
    <property type="evidence" value="ECO:0007669"/>
    <property type="project" value="TreeGrafter"/>
</dbReference>
<evidence type="ECO:0000256" key="8">
    <source>
        <dbReference type="ARBA" id="ARBA00022723"/>
    </source>
</evidence>
<dbReference type="AlphaFoldDB" id="A0A1I1UI89"/>
<dbReference type="Gene3D" id="2.70.150.10">
    <property type="entry name" value="Calcium-transporting ATPase, cytoplasmic transduction domain A"/>
    <property type="match status" value="1"/>
</dbReference>
<comment type="similarity">
    <text evidence="2 20">Belongs to the cation transport ATPase (P-type) (TC 3.A.3) family. Type IB subfamily.</text>
</comment>
<evidence type="ECO:0000256" key="20">
    <source>
        <dbReference type="RuleBase" id="RU362081"/>
    </source>
</evidence>
<dbReference type="STRING" id="1045775.SAMN05216378_1073"/>
<dbReference type="FunFam" id="3.30.70.100:FF:000005">
    <property type="entry name" value="Copper-exporting P-type ATPase A"/>
    <property type="match status" value="1"/>
</dbReference>
<dbReference type="Pfam" id="PF00122">
    <property type="entry name" value="E1-E2_ATPase"/>
    <property type="match status" value="1"/>
</dbReference>
<feature type="transmembrane region" description="Helical" evidence="20">
    <location>
        <begin position="126"/>
        <end position="148"/>
    </location>
</feature>
<dbReference type="InterPro" id="IPR036163">
    <property type="entry name" value="HMA_dom_sf"/>
</dbReference>
<evidence type="ECO:0000256" key="3">
    <source>
        <dbReference type="ARBA" id="ARBA00012517"/>
    </source>
</evidence>
<keyword evidence="13" id="KW-1278">Translocase</keyword>
<evidence type="ECO:0000256" key="1">
    <source>
        <dbReference type="ARBA" id="ARBA00004651"/>
    </source>
</evidence>
<dbReference type="SFLD" id="SFLDS00003">
    <property type="entry name" value="Haloacid_Dehalogenase"/>
    <property type="match status" value="1"/>
</dbReference>
<dbReference type="InterPro" id="IPR023214">
    <property type="entry name" value="HAD_sf"/>
</dbReference>
<evidence type="ECO:0000256" key="12">
    <source>
        <dbReference type="ARBA" id="ARBA00022842"/>
    </source>
</evidence>
<keyword evidence="11 20" id="KW-0067">ATP-binding</keyword>
<evidence type="ECO:0000313" key="22">
    <source>
        <dbReference type="EMBL" id="SFD70424.1"/>
    </source>
</evidence>
<dbReference type="SUPFAM" id="SSF81665">
    <property type="entry name" value="Calcium ATPase, transmembrane domain M"/>
    <property type="match status" value="1"/>
</dbReference>
<dbReference type="PROSITE" id="PS01047">
    <property type="entry name" value="HMA_1"/>
    <property type="match status" value="1"/>
</dbReference>
<evidence type="ECO:0000256" key="18">
    <source>
        <dbReference type="ARBA" id="ARBA00049289"/>
    </source>
</evidence>
<feature type="domain" description="HMA" evidence="21">
    <location>
        <begin position="6"/>
        <end position="72"/>
    </location>
</feature>
<dbReference type="SUPFAM" id="SSF81653">
    <property type="entry name" value="Calcium ATPase, transduction domain A"/>
    <property type="match status" value="1"/>
</dbReference>
<dbReference type="PROSITE" id="PS00154">
    <property type="entry name" value="ATPASE_E1_E2"/>
    <property type="match status" value="1"/>
</dbReference>
<dbReference type="InterPro" id="IPR023298">
    <property type="entry name" value="ATPase_P-typ_TM_dom_sf"/>
</dbReference>
<keyword evidence="10" id="KW-0187">Copper transport</keyword>
<dbReference type="GO" id="GO:0016887">
    <property type="term" value="F:ATP hydrolysis activity"/>
    <property type="evidence" value="ECO:0007669"/>
    <property type="project" value="InterPro"/>
</dbReference>
<evidence type="ECO:0000256" key="19">
    <source>
        <dbReference type="ARBA" id="ARBA00055366"/>
    </source>
</evidence>
<dbReference type="Gene3D" id="3.30.70.100">
    <property type="match status" value="1"/>
</dbReference>
<dbReference type="InterPro" id="IPR044492">
    <property type="entry name" value="P_typ_ATPase_HD_dom"/>
</dbReference>
<evidence type="ECO:0000256" key="10">
    <source>
        <dbReference type="ARBA" id="ARBA00022796"/>
    </source>
</evidence>
<dbReference type="NCBIfam" id="TIGR01494">
    <property type="entry name" value="ATPase_P-type"/>
    <property type="match status" value="1"/>
</dbReference>
<feature type="transmembrane region" description="Helical" evidence="20">
    <location>
        <begin position="379"/>
        <end position="402"/>
    </location>
</feature>
<dbReference type="InterPro" id="IPR023299">
    <property type="entry name" value="ATPase_P-typ_cyto_dom_N"/>
</dbReference>
<comment type="catalytic activity">
    <reaction evidence="18">
        <text>Cu(+)(in) + ATP + H2O = Cu(+)(out) + ADP + phosphate + H(+)</text>
        <dbReference type="Rhea" id="RHEA:25792"/>
        <dbReference type="ChEBI" id="CHEBI:15377"/>
        <dbReference type="ChEBI" id="CHEBI:15378"/>
        <dbReference type="ChEBI" id="CHEBI:30616"/>
        <dbReference type="ChEBI" id="CHEBI:43474"/>
        <dbReference type="ChEBI" id="CHEBI:49552"/>
        <dbReference type="ChEBI" id="CHEBI:456216"/>
        <dbReference type="EC" id="7.2.2.8"/>
    </reaction>
</comment>
<dbReference type="InterPro" id="IPR036412">
    <property type="entry name" value="HAD-like_sf"/>
</dbReference>
<dbReference type="PANTHER" id="PTHR43520">
    <property type="entry name" value="ATP7, ISOFORM B"/>
    <property type="match status" value="1"/>
</dbReference>
<feature type="transmembrane region" description="Helical" evidence="20">
    <location>
        <begin position="190"/>
        <end position="210"/>
    </location>
</feature>
<dbReference type="Gene3D" id="3.40.50.1000">
    <property type="entry name" value="HAD superfamily/HAD-like"/>
    <property type="match status" value="1"/>
</dbReference>
<keyword evidence="8 20" id="KW-0479">Metal-binding</keyword>
<dbReference type="EMBL" id="FOMT01000001">
    <property type="protein sequence ID" value="SFD70424.1"/>
    <property type="molecule type" value="Genomic_DNA"/>
</dbReference>
<dbReference type="SUPFAM" id="SSF55008">
    <property type="entry name" value="HMA, heavy metal-associated domain"/>
    <property type="match status" value="1"/>
</dbReference>
<feature type="transmembrane region" description="Helical" evidence="20">
    <location>
        <begin position="160"/>
        <end position="178"/>
    </location>
</feature>
<evidence type="ECO:0000256" key="11">
    <source>
        <dbReference type="ARBA" id="ARBA00022840"/>
    </source>
</evidence>
<evidence type="ECO:0000256" key="9">
    <source>
        <dbReference type="ARBA" id="ARBA00022741"/>
    </source>
</evidence>
<sequence length="744" mass="79486">MDDKGITIDLSVQGMSCTACAARIEKSVGKMPGVEAVAVSYSARTAWVQYMPGTIQPSAIMEQIGKLGFKADLPENAKEGFEKERSRLRLRLIVSLLLTAPLLTAMVQHLAPFAQIDLPAILTNPWLQLGLATIIQFVIGLPFYIGAYHAIRSRATNMDVLVATGTSAAYLYSHFLVFNADRTALYAHEVPLYFETSAVVITAVLLGKFIEASVTSRAQQDASGYSKLLNTVVQVERAGVEMEIKTEFVRENDYVIVQAGQIIPVDGIIASGDSEVDESLLTGESVPLAKRSGDQVWAGTKNESGALRIRTTAAGYATMLSRIVDLVRQAQRSKSVIQRQVDTVSAWFVPAMLFLALGTFVIWVTIADPGNWTTAFRCGVAVVLAACPCALGLATPISLVVASGRLAKRGIVVKEAGALERLAQLNMLVLDKTGTLTEGKPKVSSVHTTLGSKQGLMRLAAAVEANSTHPLAIAIRADAMQAGLVPPAAVDFAYTTGKGVEAFVEQRRIGIGNASFAASRHWSFSSPSIQSYAEERQKLGETVLYVADNNRVIGAISFLDTVKPYAKTAVSRLRKAGVTVLLATGDHPAPALSAAQTAGITPTQVYANMLPEDKLKLIDRLKEQDYKVGMAGDGWNDAPALAAADVGLAMGDGTDAALTAGHITLLQPRMTALPEALLISRLTVRNVRQNLTFAFIYNAFIIPFAACGMLQPWMAGTAMAFSSVSVVGNAIRLGSRLRKVAGQF</sequence>
<keyword evidence="6" id="KW-0597">Phosphoprotein</keyword>
<dbReference type="InterPro" id="IPR008250">
    <property type="entry name" value="ATPase_P-typ_transduc_dom_A_sf"/>
</dbReference>
<feature type="transmembrane region" description="Helical" evidence="20">
    <location>
        <begin position="92"/>
        <end position="114"/>
    </location>
</feature>
<keyword evidence="9 20" id="KW-0547">Nucleotide-binding</keyword>
<keyword evidence="16" id="KW-0406">Ion transport</keyword>
<keyword evidence="17 20" id="KW-0472">Membrane</keyword>
<evidence type="ECO:0000256" key="7">
    <source>
        <dbReference type="ARBA" id="ARBA00022692"/>
    </source>
</evidence>